<accession>A0A644WGM0</accession>
<gene>
    <name evidence="1" type="ORF">SDC9_49158</name>
</gene>
<dbReference type="EMBL" id="VSSQ01000906">
    <property type="protein sequence ID" value="MPM02900.1"/>
    <property type="molecule type" value="Genomic_DNA"/>
</dbReference>
<organism evidence="1">
    <name type="scientific">bioreactor metagenome</name>
    <dbReference type="NCBI Taxonomy" id="1076179"/>
    <lineage>
        <taxon>unclassified sequences</taxon>
        <taxon>metagenomes</taxon>
        <taxon>ecological metagenomes</taxon>
    </lineage>
</organism>
<reference evidence="1" key="1">
    <citation type="submission" date="2019-08" db="EMBL/GenBank/DDBJ databases">
        <authorList>
            <person name="Kucharzyk K."/>
            <person name="Murdoch R.W."/>
            <person name="Higgins S."/>
            <person name="Loffler F."/>
        </authorList>
    </citation>
    <scope>NUCLEOTIDE SEQUENCE</scope>
</reference>
<evidence type="ECO:0000313" key="1">
    <source>
        <dbReference type="EMBL" id="MPM02900.1"/>
    </source>
</evidence>
<protein>
    <submittedName>
        <fullName evidence="1">Uncharacterized protein</fullName>
    </submittedName>
</protein>
<name>A0A644WGM0_9ZZZZ</name>
<proteinExistence type="predicted"/>
<comment type="caution">
    <text evidence="1">The sequence shown here is derived from an EMBL/GenBank/DDBJ whole genome shotgun (WGS) entry which is preliminary data.</text>
</comment>
<dbReference type="AlphaFoldDB" id="A0A644WGM0"/>
<sequence length="153" mass="17114">MNNVKAHIPRSGHAHYGIQIRSIVVQEGPTCMHHRRYLENVLLEQSQGVWVGQHQGGCCFIKLGGEVLQIDHALLIAGYRNHIKAIYRCTRRIRPMSADGNENLGALTLSVLDEVGANHLQACVLSMSPCTRLKRSPAHSCDRRKVLDQVVHH</sequence>